<keyword evidence="4" id="KW-1278">Translocase</keyword>
<evidence type="ECO:0000256" key="1">
    <source>
        <dbReference type="ARBA" id="ARBA00022448"/>
    </source>
</evidence>
<protein>
    <submittedName>
        <fullName evidence="7">ATP-binding cassette domain-containing protein</fullName>
    </submittedName>
</protein>
<dbReference type="RefSeq" id="WP_176614696.1">
    <property type="nucleotide sequence ID" value="NZ_JABXXR010000193.1"/>
</dbReference>
<evidence type="ECO:0000256" key="5">
    <source>
        <dbReference type="ARBA" id="ARBA00023136"/>
    </source>
</evidence>
<dbReference type="Pfam" id="PF08402">
    <property type="entry name" value="TOBE_2"/>
    <property type="match status" value="1"/>
</dbReference>
<dbReference type="PANTHER" id="PTHR42781">
    <property type="entry name" value="SPERMIDINE/PUTRESCINE IMPORT ATP-BINDING PROTEIN POTA"/>
    <property type="match status" value="1"/>
</dbReference>
<evidence type="ECO:0000313" key="7">
    <source>
        <dbReference type="EMBL" id="NVN41830.1"/>
    </source>
</evidence>
<dbReference type="Proteomes" id="UP000585665">
    <property type="component" value="Unassembled WGS sequence"/>
</dbReference>
<dbReference type="PANTHER" id="PTHR42781:SF1">
    <property type="entry name" value="THIAMINE IMPORT ATP-BINDING PROTEIN THIQ"/>
    <property type="match status" value="1"/>
</dbReference>
<gene>
    <name evidence="7" type="ORF">HUK82_14860</name>
</gene>
<dbReference type="EMBL" id="JABXXR010000193">
    <property type="protein sequence ID" value="NVN41830.1"/>
    <property type="molecule type" value="Genomic_DNA"/>
</dbReference>
<dbReference type="AlphaFoldDB" id="A0A850PHD9"/>
<feature type="domain" description="ABC transporter" evidence="6">
    <location>
        <begin position="1"/>
        <end position="231"/>
    </location>
</feature>
<name>A0A850PHD9_9PROT</name>
<evidence type="ECO:0000256" key="2">
    <source>
        <dbReference type="ARBA" id="ARBA00022475"/>
    </source>
</evidence>
<evidence type="ECO:0000256" key="3">
    <source>
        <dbReference type="ARBA" id="ARBA00022519"/>
    </source>
</evidence>
<organism evidence="7 8">
    <name type="scientific">Ameyamaea chiangmaiensis</name>
    <dbReference type="NCBI Taxonomy" id="442969"/>
    <lineage>
        <taxon>Bacteria</taxon>
        <taxon>Pseudomonadati</taxon>
        <taxon>Pseudomonadota</taxon>
        <taxon>Alphaproteobacteria</taxon>
        <taxon>Acetobacterales</taxon>
        <taxon>Acetobacteraceae</taxon>
        <taxon>Ameyamaea</taxon>
    </lineage>
</organism>
<proteinExistence type="predicted"/>
<dbReference type="InterPro" id="IPR050093">
    <property type="entry name" value="ABC_SmlMolc_Importer"/>
</dbReference>
<dbReference type="GO" id="GO:0022857">
    <property type="term" value="F:transmembrane transporter activity"/>
    <property type="evidence" value="ECO:0007669"/>
    <property type="project" value="InterPro"/>
</dbReference>
<keyword evidence="7" id="KW-0547">Nucleotide-binding</keyword>
<dbReference type="InterPro" id="IPR027417">
    <property type="entry name" value="P-loop_NTPase"/>
</dbReference>
<dbReference type="PROSITE" id="PS50893">
    <property type="entry name" value="ABC_TRANSPORTER_2"/>
    <property type="match status" value="1"/>
</dbReference>
<feature type="non-terminal residue" evidence="7">
    <location>
        <position position="339"/>
    </location>
</feature>
<keyword evidence="5" id="KW-0472">Membrane</keyword>
<comment type="caution">
    <text evidence="7">The sequence shown here is derived from an EMBL/GenBank/DDBJ whole genome shotgun (WGS) entry which is preliminary data.</text>
</comment>
<dbReference type="InterPro" id="IPR008995">
    <property type="entry name" value="Mo/tungstate-bd_C_term_dom"/>
</dbReference>
<evidence type="ECO:0000256" key="4">
    <source>
        <dbReference type="ARBA" id="ARBA00022967"/>
    </source>
</evidence>
<keyword evidence="8" id="KW-1185">Reference proteome</keyword>
<keyword evidence="3" id="KW-0997">Cell inner membrane</keyword>
<reference evidence="7 8" key="1">
    <citation type="submission" date="2020-06" db="EMBL/GenBank/DDBJ databases">
        <title>Description of novel acetic acid bacteria.</title>
        <authorList>
            <person name="Sombolestani A."/>
        </authorList>
    </citation>
    <scope>NUCLEOTIDE SEQUENCE [LARGE SCALE GENOMIC DNA]</scope>
    <source>
        <strain evidence="7 8">LMG 27010</strain>
    </source>
</reference>
<keyword evidence="1" id="KW-0813">Transport</keyword>
<dbReference type="Gene3D" id="3.40.50.300">
    <property type="entry name" value="P-loop containing nucleotide triphosphate hydrolases"/>
    <property type="match status" value="1"/>
</dbReference>
<dbReference type="InterPro" id="IPR003439">
    <property type="entry name" value="ABC_transporter-like_ATP-bd"/>
</dbReference>
<dbReference type="SUPFAM" id="SSF52540">
    <property type="entry name" value="P-loop containing nucleoside triphosphate hydrolases"/>
    <property type="match status" value="1"/>
</dbReference>
<dbReference type="GO" id="GO:0043190">
    <property type="term" value="C:ATP-binding cassette (ABC) transporter complex"/>
    <property type="evidence" value="ECO:0007669"/>
    <property type="project" value="InterPro"/>
</dbReference>
<dbReference type="InterPro" id="IPR013611">
    <property type="entry name" value="Transp-assoc_OB_typ2"/>
</dbReference>
<dbReference type="GO" id="GO:0016887">
    <property type="term" value="F:ATP hydrolysis activity"/>
    <property type="evidence" value="ECO:0007669"/>
    <property type="project" value="InterPro"/>
</dbReference>
<keyword evidence="2" id="KW-1003">Cell membrane</keyword>
<evidence type="ECO:0000259" key="6">
    <source>
        <dbReference type="PROSITE" id="PS50893"/>
    </source>
</evidence>
<dbReference type="SUPFAM" id="SSF50331">
    <property type="entry name" value="MOP-like"/>
    <property type="match status" value="1"/>
</dbReference>
<keyword evidence="7" id="KW-0067">ATP-binding</keyword>
<evidence type="ECO:0000313" key="8">
    <source>
        <dbReference type="Proteomes" id="UP000585665"/>
    </source>
</evidence>
<sequence length="339" mass="35149">MTAVLRLEALRVTVHVPPVSLGVEPGGLLCLLGTRPEPLSDLLDVIAGHRPAALGRVCVEERALGGLGPPARPVGLVSPRDPLFGHLSVRDNVAFSLRARRRSPAETAARVGQVMAMLGLDGLADRPVAALDAAYRVRLMLARAVAFGPAVLLLDDPLAGLEPGAVAALTRVIARLPSMLGGAVVLSTTRREEALAFGAPIALFDGPSLLQTGTAADLLDNPGDDGVAVLFGEANALRGVVTDIADDLAQVHLSCGADVEARAMPGLEPGVLCRVCIRPDRIAPLFPSRPGAMGEDEGTLAAHLADAAHLGTRLRLRFRLADGTEVTAHRPPIAALPGM</sequence>
<dbReference type="GO" id="GO:0005524">
    <property type="term" value="F:ATP binding"/>
    <property type="evidence" value="ECO:0007669"/>
    <property type="project" value="UniProtKB-KW"/>
</dbReference>
<dbReference type="Pfam" id="PF00005">
    <property type="entry name" value="ABC_tran"/>
    <property type="match status" value="1"/>
</dbReference>
<accession>A0A850PHD9</accession>